<keyword evidence="1" id="KW-0732">Signal</keyword>
<dbReference type="Pfam" id="PF09917">
    <property type="entry name" value="DUF2147"/>
    <property type="match status" value="1"/>
</dbReference>
<gene>
    <name evidence="3" type="ORF">GSH16_00485</name>
</gene>
<dbReference type="InterPro" id="IPR019223">
    <property type="entry name" value="DUF2147"/>
</dbReference>
<accession>A0A6B0TSB5</accession>
<dbReference type="Gene3D" id="2.40.128.520">
    <property type="match status" value="1"/>
</dbReference>
<keyword evidence="4" id="KW-1185">Reference proteome</keyword>
<organism evidence="3 4">
    <name type="scientific">Oceanomicrobium pacificus</name>
    <dbReference type="NCBI Taxonomy" id="2692916"/>
    <lineage>
        <taxon>Bacteria</taxon>
        <taxon>Pseudomonadati</taxon>
        <taxon>Pseudomonadota</taxon>
        <taxon>Alphaproteobacteria</taxon>
        <taxon>Rhodobacterales</taxon>
        <taxon>Paracoccaceae</taxon>
        <taxon>Oceanomicrobium</taxon>
    </lineage>
</organism>
<feature type="domain" description="DUF2147" evidence="2">
    <location>
        <begin position="22"/>
        <end position="123"/>
    </location>
</feature>
<sequence>MKTALLALALALPTAAFADVTGTWKTQTSDTGAYLLVDVKPCSAGSDLICGWIKEAKNTENQGIVGKAIIKNMAARDGNRWHKGTIWAPDDDKTYKSKMELNGDVLKVEGCVAIICRGQNWTRVK</sequence>
<evidence type="ECO:0000256" key="1">
    <source>
        <dbReference type="SAM" id="SignalP"/>
    </source>
</evidence>
<evidence type="ECO:0000259" key="2">
    <source>
        <dbReference type="Pfam" id="PF09917"/>
    </source>
</evidence>
<evidence type="ECO:0000313" key="4">
    <source>
        <dbReference type="Proteomes" id="UP000436016"/>
    </source>
</evidence>
<dbReference type="PANTHER" id="PTHR36919">
    <property type="entry name" value="BLR1215 PROTEIN"/>
    <property type="match status" value="1"/>
</dbReference>
<protein>
    <submittedName>
        <fullName evidence="3">DUF2147 domain-containing protein</fullName>
    </submittedName>
</protein>
<dbReference type="PANTHER" id="PTHR36919:SF2">
    <property type="entry name" value="BLL6627 PROTEIN"/>
    <property type="match status" value="1"/>
</dbReference>
<reference evidence="3 4" key="1">
    <citation type="submission" date="2019-12" db="EMBL/GenBank/DDBJ databases">
        <title>Strain KN286 was isolated from seawater, which was collected from Caroline Seamount in the tropical western Pacific.</title>
        <authorList>
            <person name="Wang Q."/>
        </authorList>
    </citation>
    <scope>NUCLEOTIDE SEQUENCE [LARGE SCALE GENOMIC DNA]</scope>
    <source>
        <strain evidence="3 4">KN286</strain>
    </source>
</reference>
<feature type="signal peptide" evidence="1">
    <location>
        <begin position="1"/>
        <end position="18"/>
    </location>
</feature>
<comment type="caution">
    <text evidence="3">The sequence shown here is derived from an EMBL/GenBank/DDBJ whole genome shotgun (WGS) entry which is preliminary data.</text>
</comment>
<dbReference type="Proteomes" id="UP000436016">
    <property type="component" value="Unassembled WGS sequence"/>
</dbReference>
<proteinExistence type="predicted"/>
<feature type="chain" id="PRO_5025602859" evidence="1">
    <location>
        <begin position="19"/>
        <end position="125"/>
    </location>
</feature>
<dbReference type="AlphaFoldDB" id="A0A6B0TSB5"/>
<evidence type="ECO:0000313" key="3">
    <source>
        <dbReference type="EMBL" id="MXU63903.1"/>
    </source>
</evidence>
<name>A0A6B0TSB5_9RHOB</name>
<dbReference type="EMBL" id="WUWG01000001">
    <property type="protein sequence ID" value="MXU63903.1"/>
    <property type="molecule type" value="Genomic_DNA"/>
</dbReference>
<dbReference type="RefSeq" id="WP_160850898.1">
    <property type="nucleotide sequence ID" value="NZ_WUWG01000001.1"/>
</dbReference>